<gene>
    <name evidence="2" type="primary">Acey_s0011.g1253</name>
    <name evidence="2" type="ORF">Y032_0011g1253</name>
</gene>
<dbReference type="Proteomes" id="UP000024635">
    <property type="component" value="Unassembled WGS sequence"/>
</dbReference>
<evidence type="ECO:0000256" key="1">
    <source>
        <dbReference type="SAM" id="MobiDB-lite"/>
    </source>
</evidence>
<keyword evidence="3" id="KW-1185">Reference proteome</keyword>
<comment type="caution">
    <text evidence="2">The sequence shown here is derived from an EMBL/GenBank/DDBJ whole genome shotgun (WGS) entry which is preliminary data.</text>
</comment>
<name>A0A016VDQ6_9BILA</name>
<accession>A0A016VDQ6</accession>
<feature type="region of interest" description="Disordered" evidence="1">
    <location>
        <begin position="1"/>
        <end position="21"/>
    </location>
</feature>
<evidence type="ECO:0000313" key="3">
    <source>
        <dbReference type="Proteomes" id="UP000024635"/>
    </source>
</evidence>
<dbReference type="AlphaFoldDB" id="A0A016VDQ6"/>
<proteinExistence type="predicted"/>
<protein>
    <submittedName>
        <fullName evidence="2">Uncharacterized protein</fullName>
    </submittedName>
</protein>
<evidence type="ECO:0000313" key="2">
    <source>
        <dbReference type="EMBL" id="EYC25525.1"/>
    </source>
</evidence>
<organism evidence="2 3">
    <name type="scientific">Ancylostoma ceylanicum</name>
    <dbReference type="NCBI Taxonomy" id="53326"/>
    <lineage>
        <taxon>Eukaryota</taxon>
        <taxon>Metazoa</taxon>
        <taxon>Ecdysozoa</taxon>
        <taxon>Nematoda</taxon>
        <taxon>Chromadorea</taxon>
        <taxon>Rhabditida</taxon>
        <taxon>Rhabditina</taxon>
        <taxon>Rhabditomorpha</taxon>
        <taxon>Strongyloidea</taxon>
        <taxon>Ancylostomatidae</taxon>
        <taxon>Ancylostomatinae</taxon>
        <taxon>Ancylostoma</taxon>
    </lineage>
</organism>
<feature type="compositionally biased region" description="Polar residues" evidence="1">
    <location>
        <begin position="11"/>
        <end position="21"/>
    </location>
</feature>
<sequence length="70" mass="7552">MYLGFGELHQQRPSMPCTTESGSWISPASANVVHLWISLESAGSGRPRTTVRGPPRIAGTSSIKNLGLDW</sequence>
<dbReference type="EMBL" id="JARK01001347">
    <property type="protein sequence ID" value="EYC25525.1"/>
    <property type="molecule type" value="Genomic_DNA"/>
</dbReference>
<reference evidence="3" key="1">
    <citation type="journal article" date="2015" name="Nat. Genet.">
        <title>The genome and transcriptome of the zoonotic hookworm Ancylostoma ceylanicum identify infection-specific gene families.</title>
        <authorList>
            <person name="Schwarz E.M."/>
            <person name="Hu Y."/>
            <person name="Antoshechkin I."/>
            <person name="Miller M.M."/>
            <person name="Sternberg P.W."/>
            <person name="Aroian R.V."/>
        </authorList>
    </citation>
    <scope>NUCLEOTIDE SEQUENCE</scope>
    <source>
        <strain evidence="3">HY135</strain>
    </source>
</reference>